<dbReference type="EMBL" id="HBEC01007562">
    <property type="protein sequence ID" value="CAD8283391.1"/>
    <property type="molecule type" value="Transcribed_RNA"/>
</dbReference>
<dbReference type="InterPro" id="IPR015943">
    <property type="entry name" value="WD40/YVTN_repeat-like_dom_sf"/>
</dbReference>
<accession>A0A7R9V2Y4</accession>
<evidence type="ECO:0000259" key="4">
    <source>
        <dbReference type="Pfam" id="PF12894"/>
    </source>
</evidence>
<feature type="region of interest" description="Disordered" evidence="3">
    <location>
        <begin position="344"/>
        <end position="400"/>
    </location>
</feature>
<evidence type="ECO:0000256" key="1">
    <source>
        <dbReference type="ARBA" id="ARBA00022574"/>
    </source>
</evidence>
<keyword evidence="1" id="KW-0853">WD repeat</keyword>
<reference evidence="5" key="1">
    <citation type="submission" date="2021-01" db="EMBL/GenBank/DDBJ databases">
        <authorList>
            <person name="Corre E."/>
            <person name="Pelletier E."/>
            <person name="Niang G."/>
            <person name="Scheremetjew M."/>
            <person name="Finn R."/>
            <person name="Kale V."/>
            <person name="Holt S."/>
            <person name="Cochrane G."/>
            <person name="Meng A."/>
            <person name="Brown T."/>
            <person name="Cohen L."/>
        </authorList>
    </citation>
    <scope>NUCLEOTIDE SEQUENCE</scope>
    <source>
        <strain evidence="5">CCMP219</strain>
    </source>
</reference>
<protein>
    <recommendedName>
        <fullName evidence="4">Anaphase-promoting complex subunit 4-like WD40 domain-containing protein</fullName>
    </recommendedName>
</protein>
<dbReference type="PANTHER" id="PTHR14107">
    <property type="entry name" value="WD REPEAT PROTEIN"/>
    <property type="match status" value="1"/>
</dbReference>
<keyword evidence="2" id="KW-0677">Repeat</keyword>
<dbReference type="SMART" id="SM00320">
    <property type="entry name" value="WD40"/>
    <property type="match status" value="5"/>
</dbReference>
<evidence type="ECO:0000256" key="2">
    <source>
        <dbReference type="ARBA" id="ARBA00022737"/>
    </source>
</evidence>
<dbReference type="AlphaFoldDB" id="A0A7R9V2Y4"/>
<sequence length="467" mass="48609">MREPGPLPAGPNFKAPEGRYCLHGERTYGSLPFSYMRCTRMARATLTSGGDADGEWLIYNSGDYLYVCRSDSTKREVTRALSFATSMSKASHPTCLAWAPTKEGPDMIVGTFDGIVNLLSLKSLIKSTGLSSKPDVAGRVIPEPENDEARITGVAWLPETDGLFVVATASGLLYMYKRSSVTGESSSKFLGLGGSSKPVVPAAVWSPGGGCVNDLAASPDGRLLAVACRDGALRLLDAGSGATLHGCYSHYGALLCCAFSADGKYVAAGGEDDLVMVYGVEERCVVAHLEGHNSWVSRVAFDPHAQLATCAGIAAMYRLASVGQDGQLLLWEVQLSDEDGGGSSIGAAAGGAGGGGGGGGGMRKSTSTQSLKTGGWQGSTEGTASGGVKRTGGGSSGLSGVLMPSLPRADMLVYEPIMERRLHSTPLSDLLLTSRMLYTADHGGVIKMWLRPSASDSSMQPQCVSRP</sequence>
<feature type="compositionally biased region" description="Gly residues" evidence="3">
    <location>
        <begin position="344"/>
        <end position="362"/>
    </location>
</feature>
<organism evidence="5">
    <name type="scientific">Chlamydomonas euryale</name>
    <dbReference type="NCBI Taxonomy" id="1486919"/>
    <lineage>
        <taxon>Eukaryota</taxon>
        <taxon>Viridiplantae</taxon>
        <taxon>Chlorophyta</taxon>
        <taxon>core chlorophytes</taxon>
        <taxon>Chlorophyceae</taxon>
        <taxon>CS clade</taxon>
        <taxon>Chlamydomonadales</taxon>
        <taxon>Chlamydomonadaceae</taxon>
        <taxon>Chlamydomonas</taxon>
    </lineage>
</organism>
<dbReference type="PANTHER" id="PTHR14107:SF16">
    <property type="entry name" value="AT02583P"/>
    <property type="match status" value="1"/>
</dbReference>
<dbReference type="Pfam" id="PF00400">
    <property type="entry name" value="WD40"/>
    <property type="match status" value="1"/>
</dbReference>
<dbReference type="InterPro" id="IPR036322">
    <property type="entry name" value="WD40_repeat_dom_sf"/>
</dbReference>
<dbReference type="InterPro" id="IPR051362">
    <property type="entry name" value="WD_repeat_creC_regulators"/>
</dbReference>
<dbReference type="SUPFAM" id="SSF50978">
    <property type="entry name" value="WD40 repeat-like"/>
    <property type="match status" value="1"/>
</dbReference>
<evidence type="ECO:0000313" key="5">
    <source>
        <dbReference type="EMBL" id="CAD8283391.1"/>
    </source>
</evidence>
<dbReference type="InterPro" id="IPR024977">
    <property type="entry name" value="Apc4-like_WD40_dom"/>
</dbReference>
<name>A0A7R9V2Y4_9CHLO</name>
<dbReference type="Pfam" id="PF12894">
    <property type="entry name" value="ANAPC4_WD40"/>
    <property type="match status" value="1"/>
</dbReference>
<evidence type="ECO:0000256" key="3">
    <source>
        <dbReference type="SAM" id="MobiDB-lite"/>
    </source>
</evidence>
<feature type="domain" description="Anaphase-promoting complex subunit 4-like WD40" evidence="4">
    <location>
        <begin position="208"/>
        <end position="254"/>
    </location>
</feature>
<dbReference type="InterPro" id="IPR001680">
    <property type="entry name" value="WD40_rpt"/>
</dbReference>
<dbReference type="Gene3D" id="2.130.10.10">
    <property type="entry name" value="YVTN repeat-like/Quinoprotein amine dehydrogenase"/>
    <property type="match status" value="1"/>
</dbReference>
<gene>
    <name evidence="5" type="ORF">CEUR00632_LOCUS3426</name>
</gene>
<proteinExistence type="predicted"/>